<feature type="transmembrane region" description="Helical" evidence="6">
    <location>
        <begin position="26"/>
        <end position="44"/>
    </location>
</feature>
<dbReference type="GO" id="GO:0000272">
    <property type="term" value="P:polysaccharide catabolic process"/>
    <property type="evidence" value="ECO:0007669"/>
    <property type="project" value="UniProtKB-KW"/>
</dbReference>
<dbReference type="Proteomes" id="UP000198984">
    <property type="component" value="Unassembled WGS sequence"/>
</dbReference>
<keyword evidence="6" id="KW-1133">Transmembrane helix</keyword>
<dbReference type="SUPFAM" id="SSF48208">
    <property type="entry name" value="Six-hairpin glycosidases"/>
    <property type="match status" value="1"/>
</dbReference>
<dbReference type="Gene3D" id="1.50.10.10">
    <property type="match status" value="1"/>
</dbReference>
<evidence type="ECO:0000256" key="3">
    <source>
        <dbReference type="ARBA" id="ARBA00023277"/>
    </source>
</evidence>
<sequence length="656" mass="73499">MNEINVKGNAASDIKLRCVPFYIYDLKFYILHFMSIFLVSSQNYTTMLYQNKRSSLLFLLLCIPFYLCAQSIKIVTNHVGYEGSKAKQAVIVADKQVAINTFQLLDAAGKAVFTGKPVFTGPVQKWKNWVFWTMDFSTFNTSGTYQLQITAAGKNISSYPFRIGKNILEQATISDVIYYFKGQRSSGLLDQADRHLLLAGKTTDTVDMHGGWYDATGDYGKHLSHLTFSTYFNPQQISLTVWSLLKTYALLHKKSGTDYRQYNRRLLDEAMYGADYLARVHAANGSFYRSVSAPGPGKLAKDRVVHGEEKGYSIKQSKDQAADKKTAGDDWKGYQSSYRSGAGISIAALAIASTYDTSGEYSNADYLHAAEDAFAFLEKNNAGMTNDGKENIVDDYCALEAATELYKATKKPVYKAAADKRAAQLMQRLSSWKKYHDYWRADDQDRPFFHAADAGYPLVSLVDYYSIADGATQSHIKEVTKRSLAFELSVTHEVNNPFGYSRQLVQDTAGKRRTAFFYPHGAETAPWWQGENARLGSMASAARMAAGLFKEDKPLHDSLERFALDQLNWILGLNPYDACMLQGTGHNNPAYGFFGTFEYTNAPGGIVNGITSGLDNEEDIEFNLSYATTGKDYDWRWAEQWLPHAAWYLLAIALAE</sequence>
<evidence type="ECO:0000256" key="1">
    <source>
        <dbReference type="ARBA" id="ARBA00007072"/>
    </source>
</evidence>
<dbReference type="InterPro" id="IPR014756">
    <property type="entry name" value="Ig_E-set"/>
</dbReference>
<evidence type="ECO:0000259" key="7">
    <source>
        <dbReference type="Pfam" id="PF00759"/>
    </source>
</evidence>
<evidence type="ECO:0000313" key="9">
    <source>
        <dbReference type="EMBL" id="SEM11811.1"/>
    </source>
</evidence>
<dbReference type="Pfam" id="PF00759">
    <property type="entry name" value="Glyco_hydro_9"/>
    <property type="match status" value="1"/>
</dbReference>
<dbReference type="InterPro" id="IPR012341">
    <property type="entry name" value="6hp_glycosidase-like_sf"/>
</dbReference>
<accession>A0A1H7VRE6</accession>
<gene>
    <name evidence="9" type="ORF">SAMN04488505_103416</name>
</gene>
<keyword evidence="4" id="KW-0326">Glycosidase</keyword>
<dbReference type="Pfam" id="PF02927">
    <property type="entry name" value="CelD_N"/>
    <property type="match status" value="1"/>
</dbReference>
<dbReference type="STRING" id="573321.SAMN04488505_103416"/>
<evidence type="ECO:0000256" key="6">
    <source>
        <dbReference type="SAM" id="Phobius"/>
    </source>
</evidence>
<dbReference type="GO" id="GO:0008810">
    <property type="term" value="F:cellulase activity"/>
    <property type="evidence" value="ECO:0007669"/>
    <property type="project" value="InterPro"/>
</dbReference>
<organism evidence="9 10">
    <name type="scientific">Chitinophaga rupis</name>
    <dbReference type="NCBI Taxonomy" id="573321"/>
    <lineage>
        <taxon>Bacteria</taxon>
        <taxon>Pseudomonadati</taxon>
        <taxon>Bacteroidota</taxon>
        <taxon>Chitinophagia</taxon>
        <taxon>Chitinophagales</taxon>
        <taxon>Chitinophagaceae</taxon>
        <taxon>Chitinophaga</taxon>
    </lineage>
</organism>
<dbReference type="Gene3D" id="2.60.40.10">
    <property type="entry name" value="Immunoglobulins"/>
    <property type="match status" value="1"/>
</dbReference>
<evidence type="ECO:0000259" key="8">
    <source>
        <dbReference type="Pfam" id="PF02927"/>
    </source>
</evidence>
<evidence type="ECO:0000256" key="4">
    <source>
        <dbReference type="ARBA" id="ARBA00023295"/>
    </source>
</evidence>
<keyword evidence="5" id="KW-0624">Polysaccharide degradation</keyword>
<dbReference type="InterPro" id="IPR001701">
    <property type="entry name" value="Glyco_hydro_9"/>
</dbReference>
<keyword evidence="6" id="KW-0812">Transmembrane</keyword>
<feature type="transmembrane region" description="Helical" evidence="6">
    <location>
        <begin position="56"/>
        <end position="75"/>
    </location>
</feature>
<keyword evidence="3" id="KW-0119">Carbohydrate metabolism</keyword>
<feature type="domain" description="Glycoside hydrolase family 9" evidence="7">
    <location>
        <begin position="173"/>
        <end position="590"/>
    </location>
</feature>
<comment type="similarity">
    <text evidence="1">Belongs to the glycosyl hydrolase 9 (cellulase E) family.</text>
</comment>
<dbReference type="CDD" id="cd02850">
    <property type="entry name" value="E_set_Cellulase_N"/>
    <property type="match status" value="1"/>
</dbReference>
<evidence type="ECO:0000256" key="5">
    <source>
        <dbReference type="ARBA" id="ARBA00023326"/>
    </source>
</evidence>
<evidence type="ECO:0000313" key="10">
    <source>
        <dbReference type="Proteomes" id="UP000198984"/>
    </source>
</evidence>
<dbReference type="PANTHER" id="PTHR22298">
    <property type="entry name" value="ENDO-1,4-BETA-GLUCANASE"/>
    <property type="match status" value="1"/>
</dbReference>
<feature type="domain" description="Cellulase Ig-like" evidence="8">
    <location>
        <begin position="71"/>
        <end position="152"/>
    </location>
</feature>
<dbReference type="AlphaFoldDB" id="A0A1H7VRE6"/>
<dbReference type="InterPro" id="IPR004197">
    <property type="entry name" value="Cellulase_Ig-like"/>
</dbReference>
<reference evidence="9 10" key="1">
    <citation type="submission" date="2016-10" db="EMBL/GenBank/DDBJ databases">
        <authorList>
            <person name="de Groot N.N."/>
        </authorList>
    </citation>
    <scope>NUCLEOTIDE SEQUENCE [LARGE SCALE GENOMIC DNA]</scope>
    <source>
        <strain evidence="9 10">DSM 21039</strain>
    </source>
</reference>
<protein>
    <submittedName>
        <fullName evidence="9">Beta-glucosidase family 9</fullName>
    </submittedName>
</protein>
<keyword evidence="6" id="KW-0472">Membrane</keyword>
<dbReference type="EMBL" id="FOBB01000003">
    <property type="protein sequence ID" value="SEM11811.1"/>
    <property type="molecule type" value="Genomic_DNA"/>
</dbReference>
<dbReference type="InterPro" id="IPR013783">
    <property type="entry name" value="Ig-like_fold"/>
</dbReference>
<keyword evidence="2" id="KW-0378">Hydrolase</keyword>
<name>A0A1H7VRE6_9BACT</name>
<dbReference type="SUPFAM" id="SSF81296">
    <property type="entry name" value="E set domains"/>
    <property type="match status" value="1"/>
</dbReference>
<evidence type="ECO:0000256" key="2">
    <source>
        <dbReference type="ARBA" id="ARBA00022801"/>
    </source>
</evidence>
<dbReference type="InterPro" id="IPR008928">
    <property type="entry name" value="6-hairpin_glycosidase_sf"/>
</dbReference>
<proteinExistence type="inferred from homology"/>
<keyword evidence="10" id="KW-1185">Reference proteome</keyword>